<keyword evidence="12" id="KW-1185">Reference proteome</keyword>
<dbReference type="GO" id="GO:0016879">
    <property type="term" value="F:ligase activity, forming carbon-nitrogen bonds"/>
    <property type="evidence" value="ECO:0007669"/>
    <property type="project" value="UniProtKB-UniRule"/>
</dbReference>
<comment type="pathway">
    <text evidence="1 10">Purine metabolism; 7-cyano-7-deazaguanine biosynthesis.</text>
</comment>
<evidence type="ECO:0000313" key="12">
    <source>
        <dbReference type="Proteomes" id="UP000027931"/>
    </source>
</evidence>
<proteinExistence type="inferred from homology"/>
<comment type="similarity">
    <text evidence="7 10">Belongs to the QueC family.</text>
</comment>
<dbReference type="Proteomes" id="UP000027931">
    <property type="component" value="Unassembled WGS sequence"/>
</dbReference>
<dbReference type="STRING" id="1157490.EL26_17100"/>
<evidence type="ECO:0000256" key="2">
    <source>
        <dbReference type="ARBA" id="ARBA00022598"/>
    </source>
</evidence>
<name>A0A074LJ05_9BACL</name>
<keyword evidence="6 10" id="KW-0067">ATP-binding</keyword>
<keyword evidence="10" id="KW-0671">Queuosine biosynthesis</keyword>
<keyword evidence="4 10" id="KW-0547">Nucleotide-binding</keyword>
<dbReference type="Gene3D" id="3.40.50.620">
    <property type="entry name" value="HUPs"/>
    <property type="match status" value="1"/>
</dbReference>
<comment type="catalytic activity">
    <reaction evidence="9 10">
        <text>7-carboxy-7-carbaguanine + NH4(+) + 2 ATP = 7-cyano-7-carbaguanine + 2 AMP + 2 diphosphate + 2 H(+)</text>
        <dbReference type="Rhea" id="RHEA:27982"/>
        <dbReference type="ChEBI" id="CHEBI:15378"/>
        <dbReference type="ChEBI" id="CHEBI:28938"/>
        <dbReference type="ChEBI" id="CHEBI:30616"/>
        <dbReference type="ChEBI" id="CHEBI:33019"/>
        <dbReference type="ChEBI" id="CHEBI:45075"/>
        <dbReference type="ChEBI" id="CHEBI:61036"/>
        <dbReference type="ChEBI" id="CHEBI:456215"/>
        <dbReference type="EC" id="6.3.4.20"/>
    </reaction>
</comment>
<keyword evidence="3 10" id="KW-0479">Metal-binding</keyword>
<dbReference type="RefSeq" id="WP_038091185.1">
    <property type="nucleotide sequence ID" value="NZ_JMIR01000027.1"/>
</dbReference>
<dbReference type="AlphaFoldDB" id="A0A074LJ05"/>
<evidence type="ECO:0000256" key="9">
    <source>
        <dbReference type="ARBA" id="ARBA00047890"/>
    </source>
</evidence>
<reference evidence="11 12" key="1">
    <citation type="journal article" date="2013" name="Int. J. Syst. Evol. Microbiol.">
        <title>Tumebacillus flagellatus sp. nov., an alpha-amylase/pullulanase-producing bacterium isolated from cassava wastewater.</title>
        <authorList>
            <person name="Wang Q."/>
            <person name="Xie N."/>
            <person name="Qin Y."/>
            <person name="Shen N."/>
            <person name="Zhu J."/>
            <person name="Mi H."/>
            <person name="Huang R."/>
        </authorList>
    </citation>
    <scope>NUCLEOTIDE SEQUENCE [LARGE SCALE GENOMIC DNA]</scope>
    <source>
        <strain evidence="11 12">GST4</strain>
    </source>
</reference>
<dbReference type="CDD" id="cd01995">
    <property type="entry name" value="QueC-like"/>
    <property type="match status" value="1"/>
</dbReference>
<protein>
    <recommendedName>
        <fullName evidence="8 10">7-cyano-7-deazaguanine synthase</fullName>
        <ecNumber evidence="8 10">6.3.4.20</ecNumber>
    </recommendedName>
    <alternativeName>
        <fullName evidence="10">7-cyano-7-carbaguanine synthase</fullName>
    </alternativeName>
    <alternativeName>
        <fullName evidence="10">PreQ(0) synthase</fullName>
    </alternativeName>
    <alternativeName>
        <fullName evidence="10">Queuosine biosynthesis protein QueC</fullName>
    </alternativeName>
</protein>
<keyword evidence="2 10" id="KW-0436">Ligase</keyword>
<dbReference type="InterPro" id="IPR014729">
    <property type="entry name" value="Rossmann-like_a/b/a_fold"/>
</dbReference>
<dbReference type="eggNOG" id="COG0603">
    <property type="taxonomic scope" value="Bacteria"/>
</dbReference>
<evidence type="ECO:0000313" key="11">
    <source>
        <dbReference type="EMBL" id="KEO82141.1"/>
    </source>
</evidence>
<dbReference type="PIRSF" id="PIRSF006293">
    <property type="entry name" value="ExsB"/>
    <property type="match status" value="1"/>
</dbReference>
<dbReference type="HAMAP" id="MF_01633">
    <property type="entry name" value="QueC"/>
    <property type="match status" value="1"/>
</dbReference>
<dbReference type="PANTHER" id="PTHR42914">
    <property type="entry name" value="7-CYANO-7-DEAZAGUANINE SYNTHASE"/>
    <property type="match status" value="1"/>
</dbReference>
<sequence length="237" mass="25582">MTQAAKKAVIILSGGLDSTTCMAVAKNEGYELYPLSFFYGQKAAIELESAKKVSEFYGVADRHFIADLNGIIRGSALTDADKEIPVHRDENEMEKEIPATYVPARNIIFLSIALSYAEAIGAEAMYIGVNALDYSGYPDCRHEFIEAFQEVINKGTAAGAHGAGILIKTPLQFLSKAGIVKLGAELGAPLQFSHSCYFGTDPSCGVCDSCLLRIKGFQEAGVPDPIPYAVEIDWNTK</sequence>
<dbReference type="GO" id="GO:0008616">
    <property type="term" value="P:tRNA queuosine(34) biosynthetic process"/>
    <property type="evidence" value="ECO:0007669"/>
    <property type="project" value="UniProtKB-UniRule"/>
</dbReference>
<comment type="subunit">
    <text evidence="10">Homodimer.</text>
</comment>
<dbReference type="GO" id="GO:0005524">
    <property type="term" value="F:ATP binding"/>
    <property type="evidence" value="ECO:0007669"/>
    <property type="project" value="UniProtKB-UniRule"/>
</dbReference>
<feature type="binding site" evidence="10">
    <location>
        <position position="207"/>
    </location>
    <ligand>
        <name>Zn(2+)</name>
        <dbReference type="ChEBI" id="CHEBI:29105"/>
    </ligand>
</feature>
<feature type="binding site" evidence="10">
    <location>
        <position position="210"/>
    </location>
    <ligand>
        <name>Zn(2+)</name>
        <dbReference type="ChEBI" id="CHEBI:29105"/>
    </ligand>
</feature>
<evidence type="ECO:0000256" key="4">
    <source>
        <dbReference type="ARBA" id="ARBA00022741"/>
    </source>
</evidence>
<comment type="function">
    <text evidence="10">Catalyzes the ATP-dependent conversion of 7-carboxy-7-deazaguanine (CDG) to 7-cyano-7-deazaguanine (preQ(0)).</text>
</comment>
<evidence type="ECO:0000256" key="8">
    <source>
        <dbReference type="ARBA" id="ARBA00039149"/>
    </source>
</evidence>
<dbReference type="EC" id="6.3.4.20" evidence="8 10"/>
<keyword evidence="5 10" id="KW-0862">Zinc</keyword>
<feature type="binding site" evidence="10">
    <location>
        <position position="204"/>
    </location>
    <ligand>
        <name>Zn(2+)</name>
        <dbReference type="ChEBI" id="CHEBI:29105"/>
    </ligand>
</feature>
<evidence type="ECO:0000256" key="6">
    <source>
        <dbReference type="ARBA" id="ARBA00022840"/>
    </source>
</evidence>
<dbReference type="GO" id="GO:0008270">
    <property type="term" value="F:zinc ion binding"/>
    <property type="evidence" value="ECO:0007669"/>
    <property type="project" value="UniProtKB-UniRule"/>
</dbReference>
<dbReference type="Pfam" id="PF06508">
    <property type="entry name" value="QueC"/>
    <property type="match status" value="1"/>
</dbReference>
<evidence type="ECO:0000256" key="3">
    <source>
        <dbReference type="ARBA" id="ARBA00022723"/>
    </source>
</evidence>
<dbReference type="NCBIfam" id="TIGR00364">
    <property type="entry name" value="7-cyano-7-deazaguanine synthase QueC"/>
    <property type="match status" value="1"/>
</dbReference>
<dbReference type="SUPFAM" id="SSF52402">
    <property type="entry name" value="Adenine nucleotide alpha hydrolases-like"/>
    <property type="match status" value="1"/>
</dbReference>
<accession>A0A074LJ05</accession>
<feature type="binding site" evidence="10">
    <location>
        <position position="196"/>
    </location>
    <ligand>
        <name>Zn(2+)</name>
        <dbReference type="ChEBI" id="CHEBI:29105"/>
    </ligand>
</feature>
<comment type="caution">
    <text evidence="11">The sequence shown here is derived from an EMBL/GenBank/DDBJ whole genome shotgun (WGS) entry which is preliminary data.</text>
</comment>
<dbReference type="UniPathway" id="UPA00391"/>
<dbReference type="PANTHER" id="PTHR42914:SF1">
    <property type="entry name" value="7-CYANO-7-DEAZAGUANINE SYNTHASE"/>
    <property type="match status" value="1"/>
</dbReference>
<comment type="cofactor">
    <cofactor evidence="10">
        <name>Zn(2+)</name>
        <dbReference type="ChEBI" id="CHEBI:29105"/>
    </cofactor>
    <text evidence="10">Binds 1 zinc ion per subunit.</text>
</comment>
<dbReference type="OrthoDB" id="9789567at2"/>
<organism evidence="11 12">
    <name type="scientific">Tumebacillus flagellatus</name>
    <dbReference type="NCBI Taxonomy" id="1157490"/>
    <lineage>
        <taxon>Bacteria</taxon>
        <taxon>Bacillati</taxon>
        <taxon>Bacillota</taxon>
        <taxon>Bacilli</taxon>
        <taxon>Bacillales</taxon>
        <taxon>Alicyclobacillaceae</taxon>
        <taxon>Tumebacillus</taxon>
    </lineage>
</organism>
<evidence type="ECO:0000256" key="1">
    <source>
        <dbReference type="ARBA" id="ARBA00005061"/>
    </source>
</evidence>
<evidence type="ECO:0000256" key="5">
    <source>
        <dbReference type="ARBA" id="ARBA00022833"/>
    </source>
</evidence>
<dbReference type="EMBL" id="JMIR01000027">
    <property type="protein sequence ID" value="KEO82141.1"/>
    <property type="molecule type" value="Genomic_DNA"/>
</dbReference>
<feature type="binding site" evidence="10">
    <location>
        <begin position="12"/>
        <end position="22"/>
    </location>
    <ligand>
        <name>ATP</name>
        <dbReference type="ChEBI" id="CHEBI:30616"/>
    </ligand>
</feature>
<dbReference type="InterPro" id="IPR018317">
    <property type="entry name" value="QueC"/>
</dbReference>
<evidence type="ECO:0000256" key="7">
    <source>
        <dbReference type="ARBA" id="ARBA00037993"/>
    </source>
</evidence>
<gene>
    <name evidence="10" type="primary">queC</name>
    <name evidence="11" type="ORF">EL26_17100</name>
</gene>
<evidence type="ECO:0000256" key="10">
    <source>
        <dbReference type="HAMAP-Rule" id="MF_01633"/>
    </source>
</evidence>